<dbReference type="Gene3D" id="3.20.20.140">
    <property type="entry name" value="Metal-dependent hydrolases"/>
    <property type="match status" value="1"/>
</dbReference>
<dbReference type="PANTHER" id="PTHR43668:SF2">
    <property type="entry name" value="ALLANTOINASE"/>
    <property type="match status" value="1"/>
</dbReference>
<dbReference type="EMBL" id="QKRX01000003">
    <property type="protein sequence ID" value="RAU18800.1"/>
    <property type="molecule type" value="Genomic_DNA"/>
</dbReference>
<gene>
    <name evidence="3" type="ORF">DN062_04770</name>
</gene>
<dbReference type="SUPFAM" id="SSF51338">
    <property type="entry name" value="Composite domain of metallo-dependent hydrolases"/>
    <property type="match status" value="1"/>
</dbReference>
<organism evidence="3 4">
    <name type="scientific">Nitrincola tibetensis</name>
    <dbReference type="NCBI Taxonomy" id="2219697"/>
    <lineage>
        <taxon>Bacteria</taxon>
        <taxon>Pseudomonadati</taxon>
        <taxon>Pseudomonadota</taxon>
        <taxon>Gammaproteobacteria</taxon>
        <taxon>Oceanospirillales</taxon>
        <taxon>Oceanospirillaceae</taxon>
        <taxon>Nitrincola</taxon>
    </lineage>
</organism>
<evidence type="ECO:0000259" key="2">
    <source>
        <dbReference type="Pfam" id="PF12890"/>
    </source>
</evidence>
<dbReference type="GO" id="GO:0006145">
    <property type="term" value="P:purine nucleobase catabolic process"/>
    <property type="evidence" value="ECO:0007669"/>
    <property type="project" value="TreeGrafter"/>
</dbReference>
<dbReference type="RefSeq" id="WP_112158067.1">
    <property type="nucleotide sequence ID" value="NZ_QKRX01000003.1"/>
</dbReference>
<dbReference type="PANTHER" id="PTHR43668">
    <property type="entry name" value="ALLANTOINASE"/>
    <property type="match status" value="1"/>
</dbReference>
<keyword evidence="4" id="KW-1185">Reference proteome</keyword>
<dbReference type="GO" id="GO:0006221">
    <property type="term" value="P:pyrimidine nucleotide biosynthetic process"/>
    <property type="evidence" value="ECO:0007669"/>
    <property type="project" value="UniProtKB-KW"/>
</dbReference>
<dbReference type="OrthoDB" id="5687299at2"/>
<dbReference type="GO" id="GO:0004038">
    <property type="term" value="F:allantoinase activity"/>
    <property type="evidence" value="ECO:0007669"/>
    <property type="project" value="TreeGrafter"/>
</dbReference>
<dbReference type="SUPFAM" id="SSF51556">
    <property type="entry name" value="Metallo-dependent hydrolases"/>
    <property type="match status" value="1"/>
</dbReference>
<dbReference type="NCBIfam" id="NF005791">
    <property type="entry name" value="PRK07627.1"/>
    <property type="match status" value="1"/>
</dbReference>
<dbReference type="Pfam" id="PF12890">
    <property type="entry name" value="DHOase"/>
    <property type="match status" value="1"/>
</dbReference>
<dbReference type="InterPro" id="IPR050138">
    <property type="entry name" value="DHOase/Allantoinase_Hydrolase"/>
</dbReference>
<evidence type="ECO:0000256" key="1">
    <source>
        <dbReference type="ARBA" id="ARBA00022975"/>
    </source>
</evidence>
<protein>
    <submittedName>
        <fullName evidence="3">Dihydroorotase</fullName>
    </submittedName>
</protein>
<feature type="domain" description="Dihydroorotase catalytic" evidence="2">
    <location>
        <begin position="52"/>
        <end position="236"/>
    </location>
</feature>
<dbReference type="NCBIfam" id="TIGR00857">
    <property type="entry name" value="pyrC_multi"/>
    <property type="match status" value="1"/>
</dbReference>
<dbReference type="CDD" id="cd01317">
    <property type="entry name" value="DHOase_IIa"/>
    <property type="match status" value="1"/>
</dbReference>
<dbReference type="GO" id="GO:0004151">
    <property type="term" value="F:dihydroorotase activity"/>
    <property type="evidence" value="ECO:0007669"/>
    <property type="project" value="InterPro"/>
</dbReference>
<dbReference type="InterPro" id="IPR032466">
    <property type="entry name" value="Metal_Hydrolase"/>
</dbReference>
<keyword evidence="1" id="KW-0665">Pyrimidine biosynthesis</keyword>
<name>A0A364NP68_9GAMM</name>
<dbReference type="InterPro" id="IPR004722">
    <property type="entry name" value="DHOase"/>
</dbReference>
<proteinExistence type="predicted"/>
<evidence type="ECO:0000313" key="3">
    <source>
        <dbReference type="EMBL" id="RAU18800.1"/>
    </source>
</evidence>
<evidence type="ECO:0000313" key="4">
    <source>
        <dbReference type="Proteomes" id="UP000250744"/>
    </source>
</evidence>
<dbReference type="GO" id="GO:0005737">
    <property type="term" value="C:cytoplasm"/>
    <property type="evidence" value="ECO:0007669"/>
    <property type="project" value="TreeGrafter"/>
</dbReference>
<dbReference type="AlphaFoldDB" id="A0A364NP68"/>
<dbReference type="Gene3D" id="2.30.40.10">
    <property type="entry name" value="Urease, subunit C, domain 1"/>
    <property type="match status" value="1"/>
</dbReference>
<dbReference type="Proteomes" id="UP000250744">
    <property type="component" value="Unassembled WGS sequence"/>
</dbReference>
<sequence length="425" mass="45346">MNIVIEGGRIIDPAQKIDTIANLYIHQGAILAIGHEPPEGYFADETLDAHNKIVCPGLIDLFTHLREPGATQKGSIASETAAAAAGGITTLLTSPATSPIVDTPAVAELIQDRAADAGFVRVLPIGALTRGLQGEQLAPLHALTRSGCVAFTNARLPMVDSLALLRCLEYAATFDLLVIFQAQDAGLSRKGCMHDGASSARMGLEGIPEAAETIEVSRCLLLIEQTGVRAHFGQLSCERSIQLIDAARKRGLQVTADVAIHHLLLCDEDVNGFDSSLHVQPPLRSPLDRAGLRQGLVTDTLSAICSDHQPLDVIAKQAPFSETEPGISGLETLLPLSLKLVEQKLIELPQLIEKLTFGPAKILGLDSGTLQSGVQADVCIFDPEVSWTVNDQSLLSMGKNTPYYGHTLKGRVDCTLLGGRIVFKR</sequence>
<dbReference type="GO" id="GO:0046872">
    <property type="term" value="F:metal ion binding"/>
    <property type="evidence" value="ECO:0007669"/>
    <property type="project" value="InterPro"/>
</dbReference>
<comment type="caution">
    <text evidence="3">The sequence shown here is derived from an EMBL/GenBank/DDBJ whole genome shotgun (WGS) entry which is preliminary data.</text>
</comment>
<accession>A0A364NP68</accession>
<dbReference type="InterPro" id="IPR024403">
    <property type="entry name" value="DHOase_cat"/>
</dbReference>
<dbReference type="InterPro" id="IPR011059">
    <property type="entry name" value="Metal-dep_hydrolase_composite"/>
</dbReference>
<reference evidence="3 4" key="1">
    <citation type="submission" date="2018-06" db="EMBL/GenBank/DDBJ databases">
        <title>Nitrincola tibetense sp. nov., isolated from Lake XuguoCo on Tibetan Plateau.</title>
        <authorList>
            <person name="Xing P."/>
        </authorList>
    </citation>
    <scope>NUCLEOTIDE SEQUENCE [LARGE SCALE GENOMIC DNA]</scope>
    <source>
        <strain evidence="4">xg18</strain>
    </source>
</reference>